<evidence type="ECO:0000259" key="3">
    <source>
        <dbReference type="PROSITE" id="PS51269"/>
    </source>
</evidence>
<comment type="similarity">
    <text evidence="2">Belongs to the COMM domain-containing protein 5 family.</text>
</comment>
<feature type="domain" description="COMM" evidence="3">
    <location>
        <begin position="132"/>
        <end position="196"/>
    </location>
</feature>
<protein>
    <recommendedName>
        <fullName evidence="1">COMM domain-containing protein 5</fullName>
    </recommendedName>
</protein>
<reference evidence="4" key="1">
    <citation type="journal article" date="2023" name="bioRxiv">
        <title>Scaffold-level genome assemblies of two parasitoid biocontrol wasps reveal the parthenogenesis mechanism and an associated novel virus.</title>
        <authorList>
            <person name="Inwood S."/>
            <person name="Skelly J."/>
            <person name="Guhlin J."/>
            <person name="Harrop T."/>
            <person name="Goldson S."/>
            <person name="Dearden P."/>
        </authorList>
    </citation>
    <scope>NUCLEOTIDE SEQUENCE</scope>
    <source>
        <strain evidence="4">Irish</strain>
        <tissue evidence="4">Whole body</tissue>
    </source>
</reference>
<dbReference type="Proteomes" id="UP001168990">
    <property type="component" value="Unassembled WGS sequence"/>
</dbReference>
<sequence>MSALAIAQLTNSLGNRTKHICDLKKTILRPLIQLVVKSIEQESIEDGILERISEKYNLPQDKVDEWYSLILTIFNIHLRTPNASIKGADLKQYLQELKMENDCIEDLCAVLYGHKRPALIHGLNERIKFFPTLKSCRWRIDVTISSSSLSRVLEPTILMEWTLNTGQRYLFEMNLTKFHLLRHTIATLLLKMQEIDNNLQKVIN</sequence>
<keyword evidence="5" id="KW-1185">Reference proteome</keyword>
<dbReference type="Pfam" id="PF07258">
    <property type="entry name" value="COMM_domain"/>
    <property type="match status" value="1"/>
</dbReference>
<evidence type="ECO:0000313" key="4">
    <source>
        <dbReference type="EMBL" id="KAK0165000.1"/>
    </source>
</evidence>
<comment type="caution">
    <text evidence="4">The sequence shown here is derived from an EMBL/GenBank/DDBJ whole genome shotgun (WGS) entry which is preliminary data.</text>
</comment>
<reference evidence="4" key="2">
    <citation type="submission" date="2023-03" db="EMBL/GenBank/DDBJ databases">
        <authorList>
            <person name="Inwood S.N."/>
            <person name="Skelly J.G."/>
            <person name="Guhlin J."/>
            <person name="Harrop T.W.R."/>
            <person name="Goldson S.G."/>
            <person name="Dearden P.K."/>
        </authorList>
    </citation>
    <scope>NUCLEOTIDE SEQUENCE</scope>
    <source>
        <strain evidence="4">Irish</strain>
        <tissue evidence="4">Whole body</tissue>
    </source>
</reference>
<evidence type="ECO:0000256" key="2">
    <source>
        <dbReference type="ARBA" id="ARBA00093452"/>
    </source>
</evidence>
<dbReference type="GO" id="GO:0005634">
    <property type="term" value="C:nucleus"/>
    <property type="evidence" value="ECO:0007669"/>
    <property type="project" value="TreeGrafter"/>
</dbReference>
<name>A0AA39F8P1_9HYME</name>
<organism evidence="4 5">
    <name type="scientific">Microctonus aethiopoides</name>
    <dbReference type="NCBI Taxonomy" id="144406"/>
    <lineage>
        <taxon>Eukaryota</taxon>
        <taxon>Metazoa</taxon>
        <taxon>Ecdysozoa</taxon>
        <taxon>Arthropoda</taxon>
        <taxon>Hexapoda</taxon>
        <taxon>Insecta</taxon>
        <taxon>Pterygota</taxon>
        <taxon>Neoptera</taxon>
        <taxon>Endopterygota</taxon>
        <taxon>Hymenoptera</taxon>
        <taxon>Apocrita</taxon>
        <taxon>Ichneumonoidea</taxon>
        <taxon>Braconidae</taxon>
        <taxon>Euphorinae</taxon>
        <taxon>Microctonus</taxon>
    </lineage>
</organism>
<dbReference type="InterPro" id="IPR037357">
    <property type="entry name" value="COMMD5"/>
</dbReference>
<dbReference type="EMBL" id="JAQQBS010001422">
    <property type="protein sequence ID" value="KAK0165000.1"/>
    <property type="molecule type" value="Genomic_DNA"/>
</dbReference>
<dbReference type="PANTHER" id="PTHR15666:SF1">
    <property type="entry name" value="COMM DOMAIN-CONTAINING PROTEIN 5"/>
    <property type="match status" value="1"/>
</dbReference>
<dbReference type="PANTHER" id="PTHR15666">
    <property type="entry name" value="COMM DOMAIN CONTAINING PROTEIN 5"/>
    <property type="match status" value="1"/>
</dbReference>
<evidence type="ECO:0000256" key="1">
    <source>
        <dbReference type="ARBA" id="ARBA00016556"/>
    </source>
</evidence>
<accession>A0AA39F8P1</accession>
<proteinExistence type="inferred from homology"/>
<evidence type="ECO:0000313" key="5">
    <source>
        <dbReference type="Proteomes" id="UP001168990"/>
    </source>
</evidence>
<dbReference type="InterPro" id="IPR017920">
    <property type="entry name" value="COMM"/>
</dbReference>
<dbReference type="PROSITE" id="PS51269">
    <property type="entry name" value="COMM"/>
    <property type="match status" value="1"/>
</dbReference>
<dbReference type="AlphaFoldDB" id="A0AA39F8P1"/>
<gene>
    <name evidence="4" type="ORF">PV328_003559</name>
</gene>